<evidence type="ECO:0000313" key="1">
    <source>
        <dbReference type="EMBL" id="SFV64438.1"/>
    </source>
</evidence>
<dbReference type="GO" id="GO:0000902">
    <property type="term" value="P:cell morphogenesis"/>
    <property type="evidence" value="ECO:0007669"/>
    <property type="project" value="InterPro"/>
</dbReference>
<dbReference type="SUPFAM" id="SSF63848">
    <property type="entry name" value="Cell-division inhibitor MinC, C-terminal domain"/>
    <property type="match status" value="1"/>
</dbReference>
<dbReference type="InterPro" id="IPR016098">
    <property type="entry name" value="CAP/MinC_C"/>
</dbReference>
<dbReference type="AlphaFoldDB" id="A0A1W1CF21"/>
<gene>
    <name evidence="1" type="ORF">MNB_SM-6-521</name>
</gene>
<organism evidence="1">
    <name type="scientific">hydrothermal vent metagenome</name>
    <dbReference type="NCBI Taxonomy" id="652676"/>
    <lineage>
        <taxon>unclassified sequences</taxon>
        <taxon>metagenomes</taxon>
        <taxon>ecological metagenomes</taxon>
    </lineage>
</organism>
<reference evidence="1" key="1">
    <citation type="submission" date="2016-10" db="EMBL/GenBank/DDBJ databases">
        <authorList>
            <person name="de Groot N.N."/>
        </authorList>
    </citation>
    <scope>NUCLEOTIDE SEQUENCE</scope>
</reference>
<dbReference type="Gene3D" id="2.160.20.70">
    <property type="match status" value="1"/>
</dbReference>
<dbReference type="EMBL" id="FPHK01000078">
    <property type="protein sequence ID" value="SFV64438.1"/>
    <property type="molecule type" value="Genomic_DNA"/>
</dbReference>
<accession>A0A1W1CF21</accession>
<sequence>MQTKQYSIKVFEVNVVDEKETLAFFEKNYVFFRKHLISLHGRVTLKIENYLKEKQLTYIIGARLHPTKEQKSVSPISEVEDNLKVIDKLVRSGQELKIKGDLLLLNRVNSGGTIDIDGNLIVTQIVEGSIRCRGKFMMLKASSKANIVFNDVEVDNRYLQERLNRVDLQEDEIRITPVLKETSWV</sequence>
<dbReference type="InterPro" id="IPR036145">
    <property type="entry name" value="MinC_C_sf"/>
</dbReference>
<proteinExistence type="predicted"/>
<name>A0A1W1CF21_9ZZZZ</name>
<protein>
    <submittedName>
        <fullName evidence="1">Probable septum site-determining protein minC</fullName>
    </submittedName>
</protein>